<evidence type="ECO:0000256" key="1">
    <source>
        <dbReference type="SAM" id="MobiDB-lite"/>
    </source>
</evidence>
<name>A0AAW0TG69_SCYPA</name>
<accession>A0AAW0TG69</accession>
<keyword evidence="3" id="KW-1185">Reference proteome</keyword>
<dbReference type="EMBL" id="JARAKH010000032">
    <property type="protein sequence ID" value="KAK8385627.1"/>
    <property type="molecule type" value="Genomic_DNA"/>
</dbReference>
<comment type="caution">
    <text evidence="2">The sequence shown here is derived from an EMBL/GenBank/DDBJ whole genome shotgun (WGS) entry which is preliminary data.</text>
</comment>
<feature type="compositionally biased region" description="Gly residues" evidence="1">
    <location>
        <begin position="12"/>
        <end position="30"/>
    </location>
</feature>
<protein>
    <submittedName>
        <fullName evidence="2">Uncharacterized protein</fullName>
    </submittedName>
</protein>
<sequence length="114" mass="11647">MMSWSAKTRMSGEGGSGVESEVGGEGGLGSETGAARGNGARNTQRHPAGKARHWSLGVSELYLVPRSAPVMVSSATTTTTTTKGSISDSSAVSTTTIKQRGFCAGVSSHRISMI</sequence>
<proteinExistence type="predicted"/>
<reference evidence="2 3" key="1">
    <citation type="submission" date="2023-03" db="EMBL/GenBank/DDBJ databases">
        <title>High-quality genome of Scylla paramamosain provides insights in environmental adaptation.</title>
        <authorList>
            <person name="Zhang L."/>
        </authorList>
    </citation>
    <scope>NUCLEOTIDE SEQUENCE [LARGE SCALE GENOMIC DNA]</scope>
    <source>
        <strain evidence="2">LZ_2023a</strain>
        <tissue evidence="2">Muscle</tissue>
    </source>
</reference>
<dbReference type="AlphaFoldDB" id="A0AAW0TG69"/>
<evidence type="ECO:0000313" key="2">
    <source>
        <dbReference type="EMBL" id="KAK8385627.1"/>
    </source>
</evidence>
<organism evidence="2 3">
    <name type="scientific">Scylla paramamosain</name>
    <name type="common">Mud crab</name>
    <dbReference type="NCBI Taxonomy" id="85552"/>
    <lineage>
        <taxon>Eukaryota</taxon>
        <taxon>Metazoa</taxon>
        <taxon>Ecdysozoa</taxon>
        <taxon>Arthropoda</taxon>
        <taxon>Crustacea</taxon>
        <taxon>Multicrustacea</taxon>
        <taxon>Malacostraca</taxon>
        <taxon>Eumalacostraca</taxon>
        <taxon>Eucarida</taxon>
        <taxon>Decapoda</taxon>
        <taxon>Pleocyemata</taxon>
        <taxon>Brachyura</taxon>
        <taxon>Eubrachyura</taxon>
        <taxon>Portunoidea</taxon>
        <taxon>Portunidae</taxon>
        <taxon>Portuninae</taxon>
        <taxon>Scylla</taxon>
    </lineage>
</organism>
<feature type="region of interest" description="Disordered" evidence="1">
    <location>
        <begin position="1"/>
        <end position="51"/>
    </location>
</feature>
<gene>
    <name evidence="2" type="ORF">O3P69_016422</name>
</gene>
<evidence type="ECO:0000313" key="3">
    <source>
        <dbReference type="Proteomes" id="UP001487740"/>
    </source>
</evidence>
<dbReference type="Proteomes" id="UP001487740">
    <property type="component" value="Unassembled WGS sequence"/>
</dbReference>